<organism evidence="1 2">
    <name type="scientific">Candidatus Schekmanbacteria bacterium RBG_13_48_7</name>
    <dbReference type="NCBI Taxonomy" id="1817878"/>
    <lineage>
        <taxon>Bacteria</taxon>
        <taxon>Candidatus Schekmaniibacteriota</taxon>
    </lineage>
</organism>
<gene>
    <name evidence="1" type="ORF">A2161_07970</name>
</gene>
<evidence type="ECO:0000313" key="2">
    <source>
        <dbReference type="Proteomes" id="UP000179266"/>
    </source>
</evidence>
<name>A0A1F7S1D5_9BACT</name>
<proteinExistence type="predicted"/>
<dbReference type="Proteomes" id="UP000179266">
    <property type="component" value="Unassembled WGS sequence"/>
</dbReference>
<sequence>MSDQHKEIAFESAIEKYMLDRGGFISVDKDNFDPERCIDPKTLHSFIQETQSTEWEYLKNIQKEKAEQISAGL</sequence>
<comment type="caution">
    <text evidence="1">The sequence shown here is derived from an EMBL/GenBank/DDBJ whole genome shotgun (WGS) entry which is preliminary data.</text>
</comment>
<dbReference type="EMBL" id="MGDD01000098">
    <property type="protein sequence ID" value="OGL47098.1"/>
    <property type="molecule type" value="Genomic_DNA"/>
</dbReference>
<dbReference type="AlphaFoldDB" id="A0A1F7S1D5"/>
<reference evidence="1 2" key="1">
    <citation type="journal article" date="2016" name="Nat. Commun.">
        <title>Thousands of microbial genomes shed light on interconnected biogeochemical processes in an aquifer system.</title>
        <authorList>
            <person name="Anantharaman K."/>
            <person name="Brown C.T."/>
            <person name="Hug L.A."/>
            <person name="Sharon I."/>
            <person name="Castelle C.J."/>
            <person name="Probst A.J."/>
            <person name="Thomas B.C."/>
            <person name="Singh A."/>
            <person name="Wilkins M.J."/>
            <person name="Karaoz U."/>
            <person name="Brodie E.L."/>
            <person name="Williams K.H."/>
            <person name="Hubbard S.S."/>
            <person name="Banfield J.F."/>
        </authorList>
    </citation>
    <scope>NUCLEOTIDE SEQUENCE [LARGE SCALE GENOMIC DNA]</scope>
</reference>
<evidence type="ECO:0000313" key="1">
    <source>
        <dbReference type="EMBL" id="OGL47098.1"/>
    </source>
</evidence>
<accession>A0A1F7S1D5</accession>
<protein>
    <submittedName>
        <fullName evidence="1">Uncharacterized protein</fullName>
    </submittedName>
</protein>